<gene>
    <name evidence="2" type="ORF">RPMA_18165</name>
</gene>
<reference evidence="2 3" key="1">
    <citation type="submission" date="2019-02" db="EMBL/GenBank/DDBJ databases">
        <title>Emended description of the genus Rhodopseudomonas and description of Rhodopseudomonas albus sp. nov., a non-phototrophic, heavy-metal-tolerant bacterium isolated from garden soil.</title>
        <authorList>
            <person name="Bao Z."/>
            <person name="Cao W.W."/>
            <person name="Sato Y."/>
            <person name="Nishizawa T."/>
            <person name="Zhao J."/>
            <person name="Guo Y."/>
            <person name="Ohta H."/>
        </authorList>
    </citation>
    <scope>NUCLEOTIDE SEQUENCE [LARGE SCALE GENOMIC DNA]</scope>
    <source>
        <strain evidence="2 3">SK50-23</strain>
    </source>
</reference>
<evidence type="ECO:0000313" key="3">
    <source>
        <dbReference type="Proteomes" id="UP000682843"/>
    </source>
</evidence>
<accession>A0ABX8AA70</accession>
<dbReference type="Proteomes" id="UP000682843">
    <property type="component" value="Chromosome"/>
</dbReference>
<feature type="transmembrane region" description="Helical" evidence="1">
    <location>
        <begin position="40"/>
        <end position="65"/>
    </location>
</feature>
<keyword evidence="1" id="KW-0812">Transmembrane</keyword>
<keyword evidence="1" id="KW-1133">Transmembrane helix</keyword>
<feature type="transmembrane region" description="Helical" evidence="1">
    <location>
        <begin position="7"/>
        <end position="25"/>
    </location>
</feature>
<evidence type="ECO:0000256" key="1">
    <source>
        <dbReference type="SAM" id="Phobius"/>
    </source>
</evidence>
<dbReference type="EMBL" id="CP036498">
    <property type="protein sequence ID" value="QUS40543.1"/>
    <property type="molecule type" value="Genomic_DNA"/>
</dbReference>
<protein>
    <submittedName>
        <fullName evidence="2">Uncharacterized protein</fullName>
    </submittedName>
</protein>
<keyword evidence="3" id="KW-1185">Reference proteome</keyword>
<sequence length="75" mass="8670">MVDATRTYLPWLLSVITIWMTLLAGNKHPQAWLVGLGNQLLWLVWICVAGAWGLLPMNLALWIVYSRNHLKWSRV</sequence>
<name>A0ABX8AA70_9BRAD</name>
<proteinExistence type="predicted"/>
<evidence type="ECO:0000313" key="2">
    <source>
        <dbReference type="EMBL" id="QUS40543.1"/>
    </source>
</evidence>
<keyword evidence="1" id="KW-0472">Membrane</keyword>
<dbReference type="RefSeq" id="WP_211909126.1">
    <property type="nucleotide sequence ID" value="NZ_CP036498.1"/>
</dbReference>
<organism evidence="2 3">
    <name type="scientific">Tardiphaga alba</name>
    <dbReference type="NCBI Taxonomy" id="340268"/>
    <lineage>
        <taxon>Bacteria</taxon>
        <taxon>Pseudomonadati</taxon>
        <taxon>Pseudomonadota</taxon>
        <taxon>Alphaproteobacteria</taxon>
        <taxon>Hyphomicrobiales</taxon>
        <taxon>Nitrobacteraceae</taxon>
        <taxon>Tardiphaga</taxon>
    </lineage>
</organism>